<keyword evidence="4" id="KW-1185">Reference proteome</keyword>
<proteinExistence type="predicted"/>
<dbReference type="Proteomes" id="UP000466442">
    <property type="component" value="Unassembled WGS sequence"/>
</dbReference>
<sequence length="115" mass="12086">MKVFASLLVLAFVAVAASALDTSAVEAKLKEGVAKVGKAIEDAKQQLAEIRKKLEAAAVPIQKKLLEKIAAALDKKIGFLQQAKDKLEAEAPASRAAVNPNSKLVQLAELIAKLG</sequence>
<feature type="signal peptide" evidence="2">
    <location>
        <begin position="1"/>
        <end position="19"/>
    </location>
</feature>
<comment type="caution">
    <text evidence="3">The sequence shown here is derived from an EMBL/GenBank/DDBJ whole genome shotgun (WGS) entry which is preliminary data.</text>
</comment>
<evidence type="ECO:0000256" key="1">
    <source>
        <dbReference type="SAM" id="Coils"/>
    </source>
</evidence>
<feature type="coiled-coil region" evidence="1">
    <location>
        <begin position="33"/>
        <end position="90"/>
    </location>
</feature>
<name>A0A8S9XCB6_APOLU</name>
<accession>A0A8S9XCB6</accession>
<keyword evidence="2" id="KW-0732">Signal</keyword>
<gene>
    <name evidence="3" type="ORF">GE061_017400</name>
</gene>
<dbReference type="AlphaFoldDB" id="A0A8S9XCB6"/>
<evidence type="ECO:0000256" key="2">
    <source>
        <dbReference type="SAM" id="SignalP"/>
    </source>
</evidence>
<feature type="chain" id="PRO_5035895533" evidence="2">
    <location>
        <begin position="20"/>
        <end position="115"/>
    </location>
</feature>
<protein>
    <submittedName>
        <fullName evidence="3">Uncharacterized protein</fullName>
    </submittedName>
</protein>
<dbReference type="EMBL" id="WIXP02000008">
    <property type="protein sequence ID" value="KAF6206174.1"/>
    <property type="molecule type" value="Genomic_DNA"/>
</dbReference>
<evidence type="ECO:0000313" key="3">
    <source>
        <dbReference type="EMBL" id="KAF6206174.1"/>
    </source>
</evidence>
<reference evidence="3" key="1">
    <citation type="journal article" date="2021" name="Mol. Ecol. Resour.">
        <title>Apolygus lucorum genome provides insights into omnivorousness and mesophyll feeding.</title>
        <authorList>
            <person name="Liu Y."/>
            <person name="Liu H."/>
            <person name="Wang H."/>
            <person name="Huang T."/>
            <person name="Liu B."/>
            <person name="Yang B."/>
            <person name="Yin L."/>
            <person name="Li B."/>
            <person name="Zhang Y."/>
            <person name="Zhang S."/>
            <person name="Jiang F."/>
            <person name="Zhang X."/>
            <person name="Ren Y."/>
            <person name="Wang B."/>
            <person name="Wang S."/>
            <person name="Lu Y."/>
            <person name="Wu K."/>
            <person name="Fan W."/>
            <person name="Wang G."/>
        </authorList>
    </citation>
    <scope>NUCLEOTIDE SEQUENCE</scope>
    <source>
        <strain evidence="3">12Hb</strain>
    </source>
</reference>
<evidence type="ECO:0000313" key="4">
    <source>
        <dbReference type="Proteomes" id="UP000466442"/>
    </source>
</evidence>
<keyword evidence="1" id="KW-0175">Coiled coil</keyword>
<organism evidence="3 4">
    <name type="scientific">Apolygus lucorum</name>
    <name type="common">Small green plant bug</name>
    <name type="synonym">Lygocoris lucorum</name>
    <dbReference type="NCBI Taxonomy" id="248454"/>
    <lineage>
        <taxon>Eukaryota</taxon>
        <taxon>Metazoa</taxon>
        <taxon>Ecdysozoa</taxon>
        <taxon>Arthropoda</taxon>
        <taxon>Hexapoda</taxon>
        <taxon>Insecta</taxon>
        <taxon>Pterygota</taxon>
        <taxon>Neoptera</taxon>
        <taxon>Paraneoptera</taxon>
        <taxon>Hemiptera</taxon>
        <taxon>Heteroptera</taxon>
        <taxon>Panheteroptera</taxon>
        <taxon>Cimicomorpha</taxon>
        <taxon>Miridae</taxon>
        <taxon>Mirini</taxon>
        <taxon>Apolygus</taxon>
    </lineage>
</organism>